<evidence type="ECO:0000313" key="2">
    <source>
        <dbReference type="EMBL" id="AVO34942.1"/>
    </source>
</evidence>
<sequence>MNVGSNYISFHVRNAGWNYGLNMALQISANCVNYQPPALVPANSWWALTGLGAAIGLLAAWRSRRRYAS</sequence>
<keyword evidence="1" id="KW-0812">Transmembrane</keyword>
<gene>
    <name evidence="2" type="ORF">C6570_12390</name>
</gene>
<reference evidence="2 3" key="1">
    <citation type="submission" date="2018-03" db="EMBL/GenBank/DDBJ databases">
        <title>Genome sequencing of Ottowia sp.</title>
        <authorList>
            <person name="Kim S.-J."/>
            <person name="Heo J."/>
            <person name="Kwon S.-W."/>
        </authorList>
    </citation>
    <scope>NUCLEOTIDE SEQUENCE [LARGE SCALE GENOMIC DNA]</scope>
    <source>
        <strain evidence="2 3">KADR8-3</strain>
    </source>
</reference>
<protein>
    <recommendedName>
        <fullName evidence="4">IPTL-CTERM protein sorting domain-containing protein</fullName>
    </recommendedName>
</protein>
<dbReference type="Proteomes" id="UP000239709">
    <property type="component" value="Chromosome"/>
</dbReference>
<accession>A0A2S0MGC0</accession>
<keyword evidence="1" id="KW-1133">Transmembrane helix</keyword>
<evidence type="ECO:0000256" key="1">
    <source>
        <dbReference type="SAM" id="Phobius"/>
    </source>
</evidence>
<proteinExistence type="predicted"/>
<dbReference type="AlphaFoldDB" id="A0A2S0MGC0"/>
<keyword evidence="3" id="KW-1185">Reference proteome</keyword>
<evidence type="ECO:0000313" key="3">
    <source>
        <dbReference type="Proteomes" id="UP000239709"/>
    </source>
</evidence>
<dbReference type="KEGG" id="otk:C6570_12390"/>
<evidence type="ECO:0008006" key="4">
    <source>
        <dbReference type="Google" id="ProtNLM"/>
    </source>
</evidence>
<feature type="transmembrane region" description="Helical" evidence="1">
    <location>
        <begin position="44"/>
        <end position="61"/>
    </location>
</feature>
<dbReference type="EMBL" id="CP027666">
    <property type="protein sequence ID" value="AVO34942.1"/>
    <property type="molecule type" value="Genomic_DNA"/>
</dbReference>
<organism evidence="2 3">
    <name type="scientific">Ottowia oryzae</name>
    <dbReference type="NCBI Taxonomy" id="2109914"/>
    <lineage>
        <taxon>Bacteria</taxon>
        <taxon>Pseudomonadati</taxon>
        <taxon>Pseudomonadota</taxon>
        <taxon>Betaproteobacteria</taxon>
        <taxon>Burkholderiales</taxon>
        <taxon>Comamonadaceae</taxon>
        <taxon>Ottowia</taxon>
    </lineage>
</organism>
<name>A0A2S0MGC0_9BURK</name>
<keyword evidence="1" id="KW-0472">Membrane</keyword>